<keyword evidence="10" id="KW-0456">Lyase</keyword>
<proteinExistence type="inferred from homology"/>
<comment type="similarity">
    <text evidence="4">Belongs to the PTPS family. QueD subfamily.</text>
</comment>
<dbReference type="Gene3D" id="3.30.479.10">
    <property type="entry name" value="6-pyruvoyl tetrahydropterin synthase/QueD"/>
    <property type="match status" value="1"/>
</dbReference>
<evidence type="ECO:0000256" key="4">
    <source>
        <dbReference type="ARBA" id="ARBA00008900"/>
    </source>
</evidence>
<dbReference type="GO" id="GO:0046872">
    <property type="term" value="F:metal ion binding"/>
    <property type="evidence" value="ECO:0007669"/>
    <property type="project" value="UniProtKB-KW"/>
</dbReference>
<evidence type="ECO:0000256" key="10">
    <source>
        <dbReference type="ARBA" id="ARBA00023239"/>
    </source>
</evidence>
<dbReference type="Proteomes" id="UP000321934">
    <property type="component" value="Chromosome"/>
</dbReference>
<dbReference type="OrthoDB" id="9804698at2"/>
<dbReference type="Pfam" id="PF01242">
    <property type="entry name" value="PTPS"/>
    <property type="match status" value="1"/>
</dbReference>
<dbReference type="InterPro" id="IPR007115">
    <property type="entry name" value="6-PTP_synth/QueD"/>
</dbReference>
<dbReference type="GO" id="GO:0070497">
    <property type="term" value="F:6-carboxytetrahydropterin synthase activity"/>
    <property type="evidence" value="ECO:0007669"/>
    <property type="project" value="UniProtKB-EC"/>
</dbReference>
<accession>A0A5B8XDR1</accession>
<dbReference type="AlphaFoldDB" id="A0A5B8XDR1"/>
<evidence type="ECO:0000256" key="6">
    <source>
        <dbReference type="ARBA" id="ARBA00018141"/>
    </source>
</evidence>
<evidence type="ECO:0000256" key="9">
    <source>
        <dbReference type="ARBA" id="ARBA00022833"/>
    </source>
</evidence>
<comment type="function">
    <text evidence="2">Catalyzes the conversion of 7,8-dihydroneopterin triphosphate (H2NTP) to 6-carboxy-5,6,7,8-tetrahydropterin (CPH4) and acetaldehyde.</text>
</comment>
<organism evidence="13 14">
    <name type="scientific">Candidatus Deianiraea vastatrix</name>
    <dbReference type="NCBI Taxonomy" id="2163644"/>
    <lineage>
        <taxon>Bacteria</taxon>
        <taxon>Pseudomonadati</taxon>
        <taxon>Pseudomonadota</taxon>
        <taxon>Alphaproteobacteria</taxon>
        <taxon>Rickettsiales</taxon>
        <taxon>Candidatus Deianiraeaceae</taxon>
        <taxon>Candidatus Deianiraea</taxon>
    </lineage>
</organism>
<evidence type="ECO:0000256" key="5">
    <source>
        <dbReference type="ARBA" id="ARBA00012982"/>
    </source>
</evidence>
<name>A0A5B8XDR1_9RICK</name>
<dbReference type="UniPathway" id="UPA00391"/>
<dbReference type="EC" id="4.1.2.50" evidence="5"/>
<dbReference type="SUPFAM" id="SSF55620">
    <property type="entry name" value="Tetrahydrobiopterin biosynthesis enzymes-like"/>
    <property type="match status" value="1"/>
</dbReference>
<comment type="pathway">
    <text evidence="3">Purine metabolism; 7-cyano-7-deazaguanine biosynthesis.</text>
</comment>
<dbReference type="PANTHER" id="PTHR12589:SF7">
    <property type="entry name" value="6-PYRUVOYL TETRAHYDROBIOPTERIN SYNTHASE"/>
    <property type="match status" value="1"/>
</dbReference>
<evidence type="ECO:0000256" key="1">
    <source>
        <dbReference type="ARBA" id="ARBA00001947"/>
    </source>
</evidence>
<evidence type="ECO:0000256" key="7">
    <source>
        <dbReference type="ARBA" id="ARBA00022723"/>
    </source>
</evidence>
<keyword evidence="14" id="KW-1185">Reference proteome</keyword>
<evidence type="ECO:0000256" key="3">
    <source>
        <dbReference type="ARBA" id="ARBA00005061"/>
    </source>
</evidence>
<comment type="catalytic activity">
    <reaction evidence="12">
        <text>7,8-dihydroneopterin 3'-triphosphate + H2O = 6-carboxy-5,6,7,8-tetrahydropterin + triphosphate + acetaldehyde + 2 H(+)</text>
        <dbReference type="Rhea" id="RHEA:27966"/>
        <dbReference type="ChEBI" id="CHEBI:15343"/>
        <dbReference type="ChEBI" id="CHEBI:15377"/>
        <dbReference type="ChEBI" id="CHEBI:15378"/>
        <dbReference type="ChEBI" id="CHEBI:18036"/>
        <dbReference type="ChEBI" id="CHEBI:58462"/>
        <dbReference type="ChEBI" id="CHEBI:61032"/>
        <dbReference type="EC" id="4.1.2.50"/>
    </reaction>
</comment>
<protein>
    <recommendedName>
        <fullName evidence="6">6-carboxy-5,6,7,8-tetrahydropterin synthase</fullName>
        <ecNumber evidence="5">4.1.2.50</ecNumber>
    </recommendedName>
    <alternativeName>
        <fullName evidence="11">Queuosine biosynthesis protein QueD</fullName>
    </alternativeName>
</protein>
<dbReference type="PANTHER" id="PTHR12589">
    <property type="entry name" value="PYRUVOYL TETRAHYDROBIOPTERIN SYNTHASE"/>
    <property type="match status" value="1"/>
</dbReference>
<dbReference type="EMBL" id="CP029077">
    <property type="protein sequence ID" value="QED23403.1"/>
    <property type="molecule type" value="Genomic_DNA"/>
</dbReference>
<keyword evidence="7" id="KW-0479">Metal-binding</keyword>
<evidence type="ECO:0000256" key="11">
    <source>
        <dbReference type="ARBA" id="ARBA00031449"/>
    </source>
</evidence>
<dbReference type="GO" id="GO:0008616">
    <property type="term" value="P:tRNA queuosine(34) biosynthetic process"/>
    <property type="evidence" value="ECO:0007669"/>
    <property type="project" value="UniProtKB-KW"/>
</dbReference>
<dbReference type="InterPro" id="IPR038418">
    <property type="entry name" value="6-PTP_synth/QueD_sf"/>
</dbReference>
<reference evidence="13 14" key="1">
    <citation type="journal article" date="2019" name="ISME J.">
        <title>Deianiraea, an extracellular bacterium associated with the ciliate Paramecium, suggests an alternative scenario for the evolution of Rickettsiales.</title>
        <authorList>
            <person name="Castelli M."/>
            <person name="Sabaneyeva E."/>
            <person name="Lanzoni O."/>
            <person name="Lebedeva N."/>
            <person name="Floriano A.M."/>
            <person name="Gaiarsa S."/>
            <person name="Benken K."/>
            <person name="Modeo L."/>
            <person name="Bandi C."/>
            <person name="Potekhin A."/>
            <person name="Sassera D."/>
            <person name="Petroni G."/>
        </authorList>
    </citation>
    <scope>NUCLEOTIDE SEQUENCE [LARGE SCALE GENOMIC DNA]</scope>
    <source>
        <strain evidence="13">CyL4-1</strain>
    </source>
</reference>
<evidence type="ECO:0000256" key="12">
    <source>
        <dbReference type="ARBA" id="ARBA00048807"/>
    </source>
</evidence>
<evidence type="ECO:0000256" key="8">
    <source>
        <dbReference type="ARBA" id="ARBA00022785"/>
    </source>
</evidence>
<comment type="cofactor">
    <cofactor evidence="1">
        <name>Zn(2+)</name>
        <dbReference type="ChEBI" id="CHEBI:29105"/>
    </cofactor>
</comment>
<dbReference type="RefSeq" id="WP_146820676.1">
    <property type="nucleotide sequence ID" value="NZ_CP029077.1"/>
</dbReference>
<keyword evidence="9" id="KW-0862">Zinc</keyword>
<gene>
    <name evidence="13" type="ORF">Deia_00609</name>
</gene>
<keyword evidence="8" id="KW-0671">Queuosine biosynthesis</keyword>
<evidence type="ECO:0000313" key="13">
    <source>
        <dbReference type="EMBL" id="QED23403.1"/>
    </source>
</evidence>
<evidence type="ECO:0000256" key="2">
    <source>
        <dbReference type="ARBA" id="ARBA00002285"/>
    </source>
</evidence>
<sequence>MINCTRILEFDAGHRLIRHEGKCRFLHGHRYKMEISFCVADKLDDIGRVIDFGVIKQILGTWIDENLDHTTILHEDDRKLGDFVENHTKQKIYYMKENPTAENIASHIFNDIVPILFHNKGIICTRIKLHETPNCSVCVD</sequence>
<evidence type="ECO:0000313" key="14">
    <source>
        <dbReference type="Proteomes" id="UP000321934"/>
    </source>
</evidence>